<dbReference type="CDD" id="cd00306">
    <property type="entry name" value="Peptidases_S8_S53"/>
    <property type="match status" value="1"/>
</dbReference>
<dbReference type="InterPro" id="IPR036852">
    <property type="entry name" value="Peptidase_S8/S53_dom_sf"/>
</dbReference>
<proteinExistence type="inferred from homology"/>
<dbReference type="EMBL" id="JARVKF010000101">
    <property type="protein sequence ID" value="KAK9422906.1"/>
    <property type="molecule type" value="Genomic_DNA"/>
</dbReference>
<keyword evidence="4" id="KW-1185">Reference proteome</keyword>
<dbReference type="Pfam" id="PF00082">
    <property type="entry name" value="Peptidase_S8"/>
    <property type="match status" value="1"/>
</dbReference>
<evidence type="ECO:0000259" key="2">
    <source>
        <dbReference type="Pfam" id="PF00082"/>
    </source>
</evidence>
<dbReference type="Gene3D" id="3.40.50.200">
    <property type="entry name" value="Peptidase S8/S53 domain"/>
    <property type="match status" value="1"/>
</dbReference>
<dbReference type="InterPro" id="IPR000209">
    <property type="entry name" value="Peptidase_S8/S53_dom"/>
</dbReference>
<protein>
    <submittedName>
        <fullName evidence="3">Peptidase S8/S53 domain-containing protein</fullName>
    </submittedName>
</protein>
<evidence type="ECO:0000256" key="1">
    <source>
        <dbReference type="PROSITE-ProRule" id="PRU01240"/>
    </source>
</evidence>
<dbReference type="PROSITE" id="PS51892">
    <property type="entry name" value="SUBTILASE"/>
    <property type="match status" value="1"/>
</dbReference>
<comment type="similarity">
    <text evidence="1">Belongs to the peptidase S8 family.</text>
</comment>
<reference evidence="3 4" key="1">
    <citation type="journal article" date="2024" name="J. Plant Pathol.">
        <title>Sequence and assembly of the genome of Seiridium unicorne, isolate CBS 538.82, causal agent of cypress canker disease.</title>
        <authorList>
            <person name="Scali E."/>
            <person name="Rocca G.D."/>
            <person name="Danti R."/>
            <person name="Garbelotto M."/>
            <person name="Barberini S."/>
            <person name="Baroncelli R."/>
            <person name="Emiliani G."/>
        </authorList>
    </citation>
    <scope>NUCLEOTIDE SEQUENCE [LARGE SCALE GENOMIC DNA]</scope>
    <source>
        <strain evidence="3 4">BM-138-508</strain>
    </source>
</reference>
<organism evidence="3 4">
    <name type="scientific">Seiridium unicorne</name>
    <dbReference type="NCBI Taxonomy" id="138068"/>
    <lineage>
        <taxon>Eukaryota</taxon>
        <taxon>Fungi</taxon>
        <taxon>Dikarya</taxon>
        <taxon>Ascomycota</taxon>
        <taxon>Pezizomycotina</taxon>
        <taxon>Sordariomycetes</taxon>
        <taxon>Xylariomycetidae</taxon>
        <taxon>Amphisphaeriales</taxon>
        <taxon>Sporocadaceae</taxon>
        <taxon>Seiridium</taxon>
    </lineage>
</organism>
<evidence type="ECO:0000313" key="4">
    <source>
        <dbReference type="Proteomes" id="UP001408356"/>
    </source>
</evidence>
<accession>A0ABR2V8R1</accession>
<dbReference type="SUPFAM" id="SSF52743">
    <property type="entry name" value="Subtilisin-like"/>
    <property type="match status" value="1"/>
</dbReference>
<comment type="caution">
    <text evidence="3">The sequence shown here is derived from an EMBL/GenBank/DDBJ whole genome shotgun (WGS) entry which is preliminary data.</text>
</comment>
<comment type="caution">
    <text evidence="1">Lacks conserved residue(s) required for the propagation of feature annotation.</text>
</comment>
<sequence>MKTAPTADIYVARVTKDRASLKDSATSVAEAIRRAAEECGADIISMSFGFPDEVPVISKTITEVQLHHQILFFAAASNSGENREEMFSANHDSVISIRETNSKGAFSDTNPPVDPYGPAVFGTLGKNVRSAWLRNPDGDLPKSVSSVATAIAVGITAMVLDFAGIGSNNPGIPAPSEITKLWTRRGMLAMFVRMLQDMENRCFFISPAKLFAFKDVASF</sequence>
<feature type="domain" description="Peptidase S8/S53" evidence="2">
    <location>
        <begin position="3"/>
        <end position="113"/>
    </location>
</feature>
<evidence type="ECO:0000313" key="3">
    <source>
        <dbReference type="EMBL" id="KAK9422906.1"/>
    </source>
</evidence>
<name>A0ABR2V8R1_9PEZI</name>
<gene>
    <name evidence="3" type="ORF">SUNI508_04573</name>
</gene>
<dbReference type="Proteomes" id="UP001408356">
    <property type="component" value="Unassembled WGS sequence"/>
</dbReference>